<reference evidence="8 9" key="1">
    <citation type="journal article" date="2021" name="Elife">
        <title>Chloroplast acquisition without the gene transfer in kleptoplastic sea slugs, Plakobranchus ocellatus.</title>
        <authorList>
            <person name="Maeda T."/>
            <person name="Takahashi S."/>
            <person name="Yoshida T."/>
            <person name="Shimamura S."/>
            <person name="Takaki Y."/>
            <person name="Nagai Y."/>
            <person name="Toyoda A."/>
            <person name="Suzuki Y."/>
            <person name="Arimoto A."/>
            <person name="Ishii H."/>
            <person name="Satoh N."/>
            <person name="Nishiyama T."/>
            <person name="Hasebe M."/>
            <person name="Maruyama T."/>
            <person name="Minagawa J."/>
            <person name="Obokata J."/>
            <person name="Shigenobu S."/>
        </authorList>
    </citation>
    <scope>NUCLEOTIDE SEQUENCE [LARGE SCALE GENOMIC DNA]</scope>
</reference>
<keyword evidence="9" id="KW-1185">Reference proteome</keyword>
<accession>A0AAV4B373</accession>
<dbReference type="EMBL" id="BLXT01004491">
    <property type="protein sequence ID" value="GFO13530.1"/>
    <property type="molecule type" value="Genomic_DNA"/>
</dbReference>
<keyword evidence="5" id="KW-0206">Cytoskeleton</keyword>
<dbReference type="PANTHER" id="PTHR46256">
    <property type="entry name" value="AGAP011099-PA"/>
    <property type="match status" value="1"/>
</dbReference>
<dbReference type="InterPro" id="IPR027417">
    <property type="entry name" value="P-loop_NTPase"/>
</dbReference>
<evidence type="ECO:0000313" key="8">
    <source>
        <dbReference type="EMBL" id="GFO13530.1"/>
    </source>
</evidence>
<dbReference type="GO" id="GO:0030832">
    <property type="term" value="P:regulation of actin filament length"/>
    <property type="evidence" value="ECO:0007669"/>
    <property type="project" value="TreeGrafter"/>
</dbReference>
<evidence type="ECO:0000256" key="2">
    <source>
        <dbReference type="ARBA" id="ARBA00004316"/>
    </source>
</evidence>
<dbReference type="InterPro" id="IPR052409">
    <property type="entry name" value="Myosin-III_kinase_activity"/>
</dbReference>
<proteinExistence type="predicted"/>
<feature type="compositionally biased region" description="Polar residues" evidence="7">
    <location>
        <begin position="196"/>
        <end position="213"/>
    </location>
</feature>
<protein>
    <submittedName>
        <fullName evidence="8">Myosin-iiia</fullName>
    </submittedName>
</protein>
<feature type="region of interest" description="Disordered" evidence="7">
    <location>
        <begin position="1"/>
        <end position="74"/>
    </location>
</feature>
<organism evidence="8 9">
    <name type="scientific">Plakobranchus ocellatus</name>
    <dbReference type="NCBI Taxonomy" id="259542"/>
    <lineage>
        <taxon>Eukaryota</taxon>
        <taxon>Metazoa</taxon>
        <taxon>Spiralia</taxon>
        <taxon>Lophotrochozoa</taxon>
        <taxon>Mollusca</taxon>
        <taxon>Gastropoda</taxon>
        <taxon>Heterobranchia</taxon>
        <taxon>Euthyneura</taxon>
        <taxon>Panpulmonata</taxon>
        <taxon>Sacoglossa</taxon>
        <taxon>Placobranchoidea</taxon>
        <taxon>Plakobranchidae</taxon>
        <taxon>Plakobranchus</taxon>
    </lineage>
</organism>
<evidence type="ECO:0000256" key="1">
    <source>
        <dbReference type="ARBA" id="ARBA00004245"/>
    </source>
</evidence>
<evidence type="ECO:0000313" key="9">
    <source>
        <dbReference type="Proteomes" id="UP000735302"/>
    </source>
</evidence>
<dbReference type="GO" id="GO:0005856">
    <property type="term" value="C:cytoskeleton"/>
    <property type="evidence" value="ECO:0007669"/>
    <property type="project" value="UniProtKB-SubCell"/>
</dbReference>
<dbReference type="Proteomes" id="UP000735302">
    <property type="component" value="Unassembled WGS sequence"/>
</dbReference>
<comment type="subcellular location">
    <subcellularLocation>
        <location evidence="2">Cell projection</location>
    </subcellularLocation>
    <subcellularLocation>
        <location evidence="1">Cytoplasm</location>
        <location evidence="1">Cytoskeleton</location>
    </subcellularLocation>
</comment>
<dbReference type="PANTHER" id="PTHR46256:SF3">
    <property type="entry name" value="MYOSIN MOTOR DOMAIN-CONTAINING PROTEIN"/>
    <property type="match status" value="1"/>
</dbReference>
<keyword evidence="6" id="KW-0966">Cell projection</keyword>
<gene>
    <name evidence="8" type="ORF">PoB_004003500</name>
</gene>
<evidence type="ECO:0000256" key="7">
    <source>
        <dbReference type="SAM" id="MobiDB-lite"/>
    </source>
</evidence>
<evidence type="ECO:0000256" key="6">
    <source>
        <dbReference type="ARBA" id="ARBA00023273"/>
    </source>
</evidence>
<evidence type="ECO:0000256" key="5">
    <source>
        <dbReference type="ARBA" id="ARBA00023212"/>
    </source>
</evidence>
<keyword evidence="4" id="KW-0677">Repeat</keyword>
<dbReference type="PROSITE" id="PS50096">
    <property type="entry name" value="IQ"/>
    <property type="match status" value="1"/>
</dbReference>
<dbReference type="GO" id="GO:0000146">
    <property type="term" value="F:microfilament motor activity"/>
    <property type="evidence" value="ECO:0007669"/>
    <property type="project" value="TreeGrafter"/>
</dbReference>
<feature type="compositionally biased region" description="Basic and acidic residues" evidence="7">
    <location>
        <begin position="46"/>
        <end position="59"/>
    </location>
</feature>
<sequence length="319" mass="35759">MLEQNMDNGTEEKELNLTNDPPKLAPAERVLNKTAASRNSQRTKKNKEITDNGIKHQPDKSTPSEGPGQLNLSKTEKNKIRELGFPVRLLFEDFISKYKIIVFSPASDIEPTAEHCRFIAKRANLREYEITESKILLSYADVSCLNKLRRDEEKKIIRAQAQIRGYLARSRSGKLKPPGPASGEFSAPESRRSSDETSFAPDQSPCSTLSTRSGVSALDAHSLTAMIKKSPEVFNKAKCEGREGEENLAITDTSEADRRSSKIFREHLQDTLEKLGSQPDMKGMAMYQDAPSSLRKREKYVMMFGVDLQGLKGKAIYLE</sequence>
<dbReference type="GO" id="GO:0004674">
    <property type="term" value="F:protein serine/threonine kinase activity"/>
    <property type="evidence" value="ECO:0007669"/>
    <property type="project" value="TreeGrafter"/>
</dbReference>
<keyword evidence="3" id="KW-0963">Cytoplasm</keyword>
<dbReference type="AlphaFoldDB" id="A0AAV4B373"/>
<dbReference type="GO" id="GO:0042995">
    <property type="term" value="C:cell projection"/>
    <property type="evidence" value="ECO:0007669"/>
    <property type="project" value="UniProtKB-SubCell"/>
</dbReference>
<dbReference type="Gene3D" id="1.20.5.4820">
    <property type="match status" value="1"/>
</dbReference>
<dbReference type="SUPFAM" id="SSF52540">
    <property type="entry name" value="P-loop containing nucleoside triphosphate hydrolases"/>
    <property type="match status" value="1"/>
</dbReference>
<name>A0AAV4B373_9GAST</name>
<feature type="region of interest" description="Disordered" evidence="7">
    <location>
        <begin position="168"/>
        <end position="213"/>
    </location>
</feature>
<evidence type="ECO:0000256" key="3">
    <source>
        <dbReference type="ARBA" id="ARBA00022490"/>
    </source>
</evidence>
<comment type="caution">
    <text evidence="8">The sequence shown here is derived from an EMBL/GenBank/DDBJ whole genome shotgun (WGS) entry which is preliminary data.</text>
</comment>
<evidence type="ECO:0000256" key="4">
    <source>
        <dbReference type="ARBA" id="ARBA00022737"/>
    </source>
</evidence>